<dbReference type="RefSeq" id="WP_101679420.1">
    <property type="nucleotide sequence ID" value="NZ_CP136958.1"/>
</dbReference>
<keyword evidence="2 9" id="KW-1003">Cell membrane</keyword>
<name>A0AAF0YY24_9CORY</name>
<feature type="transmembrane region" description="Helical" evidence="9">
    <location>
        <begin position="548"/>
        <end position="570"/>
    </location>
</feature>
<proteinExistence type="inferred from homology"/>
<evidence type="ECO:0000256" key="1">
    <source>
        <dbReference type="ARBA" id="ARBA00022448"/>
    </source>
</evidence>
<dbReference type="EMBL" id="CP136958">
    <property type="protein sequence ID" value="WOT02655.1"/>
    <property type="molecule type" value="Genomic_DNA"/>
</dbReference>
<keyword evidence="7 9" id="KW-0406">Ion transport</keyword>
<dbReference type="AlphaFoldDB" id="A0AAF0YY24"/>
<keyword evidence="8 9" id="KW-0472">Membrane</keyword>
<dbReference type="Proteomes" id="UP000234560">
    <property type="component" value="Chromosome"/>
</dbReference>
<dbReference type="GO" id="GO:0030955">
    <property type="term" value="F:potassium ion binding"/>
    <property type="evidence" value="ECO:0007669"/>
    <property type="project" value="UniProtKB-UniRule"/>
</dbReference>
<dbReference type="PANTHER" id="PTHR30607:SF2">
    <property type="entry name" value="POTASSIUM-TRANSPORTING ATPASE POTASSIUM-BINDING SUBUNIT"/>
    <property type="match status" value="1"/>
</dbReference>
<feature type="transmembrane region" description="Helical" evidence="9">
    <location>
        <begin position="267"/>
        <end position="286"/>
    </location>
</feature>
<dbReference type="Pfam" id="PF03814">
    <property type="entry name" value="KdpA"/>
    <property type="match status" value="1"/>
</dbReference>
<dbReference type="NCBIfam" id="TIGR00680">
    <property type="entry name" value="kdpA"/>
    <property type="match status" value="1"/>
</dbReference>
<reference evidence="10" key="2">
    <citation type="submission" date="2023-10" db="EMBL/GenBank/DDBJ databases">
        <authorList>
            <person name="Choi B."/>
        </authorList>
    </citation>
    <scope>NUCLEOTIDE SEQUENCE</scope>
    <source>
        <strain evidence="10">UMB0763</strain>
    </source>
</reference>
<feature type="transmembrane region" description="Helical" evidence="9">
    <location>
        <begin position="199"/>
        <end position="220"/>
    </location>
</feature>
<dbReference type="GO" id="GO:0005886">
    <property type="term" value="C:plasma membrane"/>
    <property type="evidence" value="ECO:0007669"/>
    <property type="project" value="UniProtKB-SubCell"/>
</dbReference>
<feature type="transmembrane region" description="Helical" evidence="9">
    <location>
        <begin position="503"/>
        <end position="527"/>
    </location>
</feature>
<keyword evidence="3 9" id="KW-0633">Potassium transport</keyword>
<feature type="transmembrane region" description="Helical" evidence="9">
    <location>
        <begin position="140"/>
        <end position="158"/>
    </location>
</feature>
<dbReference type="InterPro" id="IPR004623">
    <property type="entry name" value="KdpA"/>
</dbReference>
<feature type="transmembrane region" description="Helical" evidence="9">
    <location>
        <begin position="63"/>
        <end position="81"/>
    </location>
</feature>
<sequence>MIHALVGVLPQFLFLGLMLAIAYVPLGDWMAKVYQSEKDWAVEKAVYAVLRVDPKRGQTWKGYSRALLAFSLASILVLYAIQRLQTVLPSWGNPRDAAVEPYMAFNTAASFVSNTNWQSYSGEDTLTNGAQMLGLTVQNFASAAVGLCVAVALIRGLAHLGYPRDSRVGGGQPGISGGTVPQGLIGNSWVDLTRGLIRILLPLSVIVALVLIFLGTMQTFGSNVVTSLGVDIPRAPVASQEAIKLLGTNGGGIFGANSAHPFENPTAFTNVIEIWSLLVISFSMIRTYGTMVGSQKQAYTLLSVAGGIWAVMVGLVSWAQDTPVGAAARAAGANMEGIEQRLGIPASALFAVSTTGTSTGAVDSMHDSYGPLGGGLLILNMLFGEIAPGGVGTGLYGLLIVSILAVFIGGLLVGRTPEFLGNKIGKPEISAVCLYTLTMPILVLAGVGASVARWKLVEDSATNFGLPGSPNNAHGLSEVLYAFVSASNNNGSAFGGLTVTDPWWQVTLGLAMLLGRFLPIVFALYLAGSVAEQKRTATTTGSLPTAGATFATLTVGVILLVAALTFFPVLTLGPISEALS</sequence>
<reference evidence="10" key="1">
    <citation type="submission" date="2017-12" db="EMBL/GenBank/DDBJ databases">
        <authorList>
            <person name="Thomas-White K."/>
            <person name="Wolfe A.J."/>
        </authorList>
    </citation>
    <scope>NUCLEOTIDE SEQUENCE</scope>
    <source>
        <strain evidence="10">UMB0763</strain>
    </source>
</reference>
<feature type="transmembrane region" description="Helical" evidence="9">
    <location>
        <begin position="434"/>
        <end position="454"/>
    </location>
</feature>
<evidence type="ECO:0000256" key="3">
    <source>
        <dbReference type="ARBA" id="ARBA00022538"/>
    </source>
</evidence>
<evidence type="ECO:0000256" key="7">
    <source>
        <dbReference type="ARBA" id="ARBA00023065"/>
    </source>
</evidence>
<evidence type="ECO:0000256" key="9">
    <source>
        <dbReference type="HAMAP-Rule" id="MF_00275"/>
    </source>
</evidence>
<keyword evidence="5 9" id="KW-0630">Potassium</keyword>
<evidence type="ECO:0000256" key="8">
    <source>
        <dbReference type="ARBA" id="ARBA00023136"/>
    </source>
</evidence>
<comment type="subunit">
    <text evidence="9">The system is composed of three essential subunits: KdpA, KdpB and KdpC.</text>
</comment>
<gene>
    <name evidence="9 10" type="primary">kdpA</name>
    <name evidence="10" type="ORF">CYJ47_02455</name>
</gene>
<feature type="transmembrane region" description="Helical" evidence="9">
    <location>
        <begin position="6"/>
        <end position="26"/>
    </location>
</feature>
<dbReference type="HAMAP" id="MF_00275">
    <property type="entry name" value="KdpA"/>
    <property type="match status" value="1"/>
</dbReference>
<feature type="transmembrane region" description="Helical" evidence="9">
    <location>
        <begin position="395"/>
        <end position="413"/>
    </location>
</feature>
<dbReference type="PANTHER" id="PTHR30607">
    <property type="entry name" value="POTASSIUM-TRANSPORTING ATPASE A CHAIN"/>
    <property type="match status" value="1"/>
</dbReference>
<comment type="function">
    <text evidence="9">Part of the high-affinity ATP-driven potassium transport (or Kdp) system, which catalyzes the hydrolysis of ATP coupled with the electrogenic transport of potassium into the cytoplasm. This subunit binds the extracellular potassium ions and delivers the ions to the membrane domain of KdpB through an intramembrane tunnel.</text>
</comment>
<evidence type="ECO:0000313" key="10">
    <source>
        <dbReference type="EMBL" id="WOT02655.1"/>
    </source>
</evidence>
<evidence type="ECO:0000256" key="4">
    <source>
        <dbReference type="ARBA" id="ARBA00022692"/>
    </source>
</evidence>
<dbReference type="PIRSF" id="PIRSF001294">
    <property type="entry name" value="K_ATPaseA"/>
    <property type="match status" value="1"/>
</dbReference>
<comment type="similarity">
    <text evidence="9">Belongs to the KdpA family.</text>
</comment>
<evidence type="ECO:0000256" key="6">
    <source>
        <dbReference type="ARBA" id="ARBA00022989"/>
    </source>
</evidence>
<organism evidence="10 11">
    <name type="scientific">Corynebacterium pyruviciproducens</name>
    <dbReference type="NCBI Taxonomy" id="598660"/>
    <lineage>
        <taxon>Bacteria</taxon>
        <taxon>Bacillati</taxon>
        <taxon>Actinomycetota</taxon>
        <taxon>Actinomycetes</taxon>
        <taxon>Mycobacteriales</taxon>
        <taxon>Corynebacteriaceae</taxon>
        <taxon>Corynebacterium</taxon>
    </lineage>
</organism>
<evidence type="ECO:0000313" key="11">
    <source>
        <dbReference type="Proteomes" id="UP000234560"/>
    </source>
</evidence>
<keyword evidence="4 9" id="KW-0812">Transmembrane</keyword>
<protein>
    <recommendedName>
        <fullName evidence="9">Potassium-transporting ATPase potassium-binding subunit</fullName>
    </recommendedName>
    <alternativeName>
        <fullName evidence="9">ATP phosphohydrolase [potassium-transporting] A chain</fullName>
    </alternativeName>
    <alternativeName>
        <fullName evidence="9">Potassium-binding and translocating subunit A</fullName>
    </alternativeName>
    <alternativeName>
        <fullName evidence="9">Potassium-translocating ATPase A chain</fullName>
    </alternativeName>
</protein>
<feature type="transmembrane region" description="Helical" evidence="9">
    <location>
        <begin position="298"/>
        <end position="319"/>
    </location>
</feature>
<dbReference type="KEGG" id="cpyr:CYJ47_02455"/>
<evidence type="ECO:0000256" key="2">
    <source>
        <dbReference type="ARBA" id="ARBA00022475"/>
    </source>
</evidence>
<dbReference type="GO" id="GO:0008556">
    <property type="term" value="F:P-type potassium transmembrane transporter activity"/>
    <property type="evidence" value="ECO:0007669"/>
    <property type="project" value="InterPro"/>
</dbReference>
<accession>A0AAF0YY24</accession>
<comment type="subcellular location">
    <subcellularLocation>
        <location evidence="9">Cell membrane</location>
        <topology evidence="9">Multi-pass membrane protein</topology>
    </subcellularLocation>
</comment>
<keyword evidence="6 9" id="KW-1133">Transmembrane helix</keyword>
<evidence type="ECO:0000256" key="5">
    <source>
        <dbReference type="ARBA" id="ARBA00022958"/>
    </source>
</evidence>
<keyword evidence="1 9" id="KW-0813">Transport</keyword>